<keyword evidence="2 7" id="KW-0055">Arginine biosynthesis</keyword>
<dbReference type="InterPro" id="IPR000534">
    <property type="entry name" value="Semialdehyde_DH_NAD-bd"/>
</dbReference>
<dbReference type="CDD" id="cd17895">
    <property type="entry name" value="AGPR_1_N"/>
    <property type="match status" value="1"/>
</dbReference>
<dbReference type="Gene3D" id="3.40.50.720">
    <property type="entry name" value="NAD(P)-binding Rossmann-like Domain"/>
    <property type="match status" value="1"/>
</dbReference>
<dbReference type="GO" id="GO:0003942">
    <property type="term" value="F:N-acetyl-gamma-glutamyl-phosphate reductase activity"/>
    <property type="evidence" value="ECO:0007669"/>
    <property type="project" value="UniProtKB-UniRule"/>
</dbReference>
<dbReference type="SMART" id="SM00859">
    <property type="entry name" value="Semialdhyde_dh"/>
    <property type="match status" value="1"/>
</dbReference>
<evidence type="ECO:0000256" key="2">
    <source>
        <dbReference type="ARBA" id="ARBA00022571"/>
    </source>
</evidence>
<feature type="active site" evidence="7 8">
    <location>
        <position position="145"/>
    </location>
</feature>
<dbReference type="GO" id="GO:0070401">
    <property type="term" value="F:NADP+ binding"/>
    <property type="evidence" value="ECO:0007669"/>
    <property type="project" value="InterPro"/>
</dbReference>
<feature type="domain" description="Semialdehyde dehydrogenase NAD-binding" evidence="9">
    <location>
        <begin position="2"/>
        <end position="140"/>
    </location>
</feature>
<name>A0A6N3C1I0_ENTCA</name>
<evidence type="ECO:0000313" key="10">
    <source>
        <dbReference type="EMBL" id="VYU06773.1"/>
    </source>
</evidence>
<comment type="function">
    <text evidence="7">Catalyzes the NADPH-dependent reduction of N-acetyl-5-glutamyl phosphate to yield N-acetyl-L-glutamate 5-semialdehyde.</text>
</comment>
<dbReference type="FunFam" id="3.30.360.10:FF:000014">
    <property type="entry name" value="N-acetyl-gamma-glutamyl-phosphate reductase"/>
    <property type="match status" value="1"/>
</dbReference>
<proteinExistence type="inferred from homology"/>
<evidence type="ECO:0000259" key="9">
    <source>
        <dbReference type="SMART" id="SM00859"/>
    </source>
</evidence>
<dbReference type="EMBL" id="CACRTX010000008">
    <property type="protein sequence ID" value="VYU06773.1"/>
    <property type="molecule type" value="Genomic_DNA"/>
</dbReference>
<comment type="catalytic activity">
    <reaction evidence="6 7">
        <text>N-acetyl-L-glutamate 5-semialdehyde + phosphate + NADP(+) = N-acetyl-L-glutamyl 5-phosphate + NADPH + H(+)</text>
        <dbReference type="Rhea" id="RHEA:21588"/>
        <dbReference type="ChEBI" id="CHEBI:15378"/>
        <dbReference type="ChEBI" id="CHEBI:29123"/>
        <dbReference type="ChEBI" id="CHEBI:43474"/>
        <dbReference type="ChEBI" id="CHEBI:57783"/>
        <dbReference type="ChEBI" id="CHEBI:57936"/>
        <dbReference type="ChEBI" id="CHEBI:58349"/>
        <dbReference type="EC" id="1.2.1.38"/>
    </reaction>
</comment>
<evidence type="ECO:0000256" key="8">
    <source>
        <dbReference type="PROSITE-ProRule" id="PRU10010"/>
    </source>
</evidence>
<evidence type="ECO:0000256" key="5">
    <source>
        <dbReference type="ARBA" id="ARBA00023002"/>
    </source>
</evidence>
<dbReference type="InterPro" id="IPR036291">
    <property type="entry name" value="NAD(P)-bd_dom_sf"/>
</dbReference>
<dbReference type="CDD" id="cd23934">
    <property type="entry name" value="AGPR_1_C"/>
    <property type="match status" value="1"/>
</dbReference>
<evidence type="ECO:0000256" key="6">
    <source>
        <dbReference type="ARBA" id="ARBA00050557"/>
    </source>
</evidence>
<protein>
    <recommendedName>
        <fullName evidence="7">N-acetyl-gamma-glutamyl-phosphate reductase</fullName>
        <shortName evidence="7">AGPR</shortName>
        <ecNumber evidence="7">1.2.1.38</ecNumber>
    </recommendedName>
    <alternativeName>
        <fullName evidence="7">N-acetyl-glutamate semialdehyde dehydrogenase</fullName>
        <shortName evidence="7">NAGSA dehydrogenase</shortName>
    </alternativeName>
</protein>
<dbReference type="SUPFAM" id="SSF55347">
    <property type="entry name" value="Glyceraldehyde-3-phosphate dehydrogenase-like, C-terminal domain"/>
    <property type="match status" value="1"/>
</dbReference>
<keyword evidence="5 7" id="KW-0560">Oxidoreductase</keyword>
<dbReference type="Pfam" id="PF01118">
    <property type="entry name" value="Semialdhyde_dh"/>
    <property type="match status" value="1"/>
</dbReference>
<comment type="subcellular location">
    <subcellularLocation>
        <location evidence="7">Cytoplasm</location>
    </subcellularLocation>
</comment>
<dbReference type="Pfam" id="PF22698">
    <property type="entry name" value="Semialdhyde_dhC_1"/>
    <property type="match status" value="1"/>
</dbReference>
<dbReference type="Gene3D" id="3.30.360.10">
    <property type="entry name" value="Dihydrodipicolinate Reductase, domain 2"/>
    <property type="match status" value="1"/>
</dbReference>
<dbReference type="SUPFAM" id="SSF51735">
    <property type="entry name" value="NAD(P)-binding Rossmann-fold domains"/>
    <property type="match status" value="1"/>
</dbReference>
<evidence type="ECO:0000256" key="3">
    <source>
        <dbReference type="ARBA" id="ARBA00022605"/>
    </source>
</evidence>
<dbReference type="NCBIfam" id="TIGR01850">
    <property type="entry name" value="argC"/>
    <property type="match status" value="1"/>
</dbReference>
<sequence>MKAAIVGVTGYTGIELIRLIQQHPQLEVGTLHSHSMHENSSVLYPHLIGLTERLIEPFDAEKIQQENQLVFFATPAGISKELAATLVANDFPVIDLSGDLRLKDRDSYQKWYHQEAAPAELLAQATYSLPEFATTPGNLIANPGCYATAAILAAAPLVQQKLFSGTLIFDGKSGLSGAGKKLTDSSHFATAADNMTMYKPNQHQHIPEIMQQFQQWDQAMPPIQFSTSLLPVKRGIFMTLYAPIKDAISQEDIYEQYVKTYQDHPFVRVQPLGKLPELRQVTGTNFCDIGICFNPLTQVLTVVAVIDNLGKGAAGQAIQNFNRWAKIPETTGLMQAPLYP</sequence>
<keyword evidence="3 7" id="KW-0028">Amino-acid biosynthesis</keyword>
<dbReference type="InterPro" id="IPR058924">
    <property type="entry name" value="AGPR_dimerisation_dom"/>
</dbReference>
<keyword evidence="7" id="KW-0963">Cytoplasm</keyword>
<comment type="pathway">
    <text evidence="1 7">Amino-acid biosynthesis; L-arginine biosynthesis; N(2)-acetyl-L-ornithine from L-glutamate: step 3/4.</text>
</comment>
<dbReference type="PANTHER" id="PTHR32338">
    <property type="entry name" value="N-ACETYL-GAMMA-GLUTAMYL-PHOSPHATE REDUCTASE, CHLOROPLASTIC-RELATED-RELATED"/>
    <property type="match status" value="1"/>
</dbReference>
<dbReference type="AlphaFoldDB" id="A0A6N3C1I0"/>
<dbReference type="UniPathway" id="UPA00068">
    <property type="reaction ID" value="UER00108"/>
</dbReference>
<accession>A0A6N3C1I0</accession>
<dbReference type="RefSeq" id="WP_421758044.1">
    <property type="nucleotide sequence ID" value="NZ_CACRTX010000008.1"/>
</dbReference>
<dbReference type="InterPro" id="IPR000706">
    <property type="entry name" value="AGPR_type-1"/>
</dbReference>
<evidence type="ECO:0000256" key="1">
    <source>
        <dbReference type="ARBA" id="ARBA00004862"/>
    </source>
</evidence>
<dbReference type="GO" id="GO:0005737">
    <property type="term" value="C:cytoplasm"/>
    <property type="evidence" value="ECO:0007669"/>
    <property type="project" value="UniProtKB-SubCell"/>
</dbReference>
<organism evidence="10">
    <name type="scientific">Enterococcus casseliflavus</name>
    <name type="common">Enterococcus flavescens</name>
    <dbReference type="NCBI Taxonomy" id="37734"/>
    <lineage>
        <taxon>Bacteria</taxon>
        <taxon>Bacillati</taxon>
        <taxon>Bacillota</taxon>
        <taxon>Bacilli</taxon>
        <taxon>Lactobacillales</taxon>
        <taxon>Enterococcaceae</taxon>
        <taxon>Enterococcus</taxon>
    </lineage>
</organism>
<reference evidence="10" key="1">
    <citation type="submission" date="2019-11" db="EMBL/GenBank/DDBJ databases">
        <authorList>
            <person name="Feng L."/>
        </authorList>
    </citation>
    <scope>NUCLEOTIDE SEQUENCE</scope>
    <source>
        <strain evidence="10">ECasseliflavusLFYP2</strain>
    </source>
</reference>
<gene>
    <name evidence="7 10" type="primary">argC</name>
    <name evidence="10" type="ORF">ECLFYP2_02362</name>
</gene>
<dbReference type="InterPro" id="IPR050085">
    <property type="entry name" value="AGPR"/>
</dbReference>
<dbReference type="GO" id="GO:0006526">
    <property type="term" value="P:L-arginine biosynthetic process"/>
    <property type="evidence" value="ECO:0007669"/>
    <property type="project" value="UniProtKB-UniRule"/>
</dbReference>
<dbReference type="HAMAP" id="MF_00150">
    <property type="entry name" value="ArgC_type1"/>
    <property type="match status" value="1"/>
</dbReference>
<dbReference type="InterPro" id="IPR023013">
    <property type="entry name" value="AGPR_AS"/>
</dbReference>
<dbReference type="GO" id="GO:0051287">
    <property type="term" value="F:NAD binding"/>
    <property type="evidence" value="ECO:0007669"/>
    <property type="project" value="InterPro"/>
</dbReference>
<dbReference type="PANTHER" id="PTHR32338:SF10">
    <property type="entry name" value="N-ACETYL-GAMMA-GLUTAMYL-PHOSPHATE REDUCTASE, CHLOROPLASTIC-RELATED"/>
    <property type="match status" value="1"/>
</dbReference>
<evidence type="ECO:0000256" key="4">
    <source>
        <dbReference type="ARBA" id="ARBA00022857"/>
    </source>
</evidence>
<dbReference type="PROSITE" id="PS01224">
    <property type="entry name" value="ARGC"/>
    <property type="match status" value="1"/>
</dbReference>
<keyword evidence="4 7" id="KW-0521">NADP</keyword>
<comment type="similarity">
    <text evidence="7">Belongs to the NAGSA dehydrogenase family. Type 1 subfamily.</text>
</comment>
<dbReference type="EC" id="1.2.1.38" evidence="7"/>
<evidence type="ECO:0000256" key="7">
    <source>
        <dbReference type="HAMAP-Rule" id="MF_00150"/>
    </source>
</evidence>